<gene>
    <name evidence="2" type="ORF">JS756_23610</name>
</gene>
<dbReference type="EMBL" id="JAFFZS010000021">
    <property type="protein sequence ID" value="MBN0047046.1"/>
    <property type="molecule type" value="Genomic_DNA"/>
</dbReference>
<dbReference type="RefSeq" id="WP_205385186.1">
    <property type="nucleotide sequence ID" value="NZ_JAFFZS010000021.1"/>
</dbReference>
<evidence type="ECO:0000259" key="1">
    <source>
        <dbReference type="Pfam" id="PF06527"/>
    </source>
</evidence>
<proteinExistence type="predicted"/>
<sequence>MTTGLRSLPLAPPPAHHETIGSYLNRLADANHLTIGYLSSLIGPSRQHRRVDNRVGYWTPDGLSRLAALTGRSTSTLIRAMPPLGSIGDPLRHLRSATEEVVEPRRRPACRLCMARRHIHGLVVRSTPHHEAVCHRHHRWLLGDEQHDLTQLPEVLRANLRHQRIVRRGVHPSTTLAYIDARDRLTRWFNSESSGESLRQRWNRRLDVLGKDPFGDPHRPSEARIELATYPEAVALTVLFSAPYWRDHPQLPAEAARRLGIAPQQLLPAETLVRAGPLRP</sequence>
<dbReference type="InterPro" id="IPR009492">
    <property type="entry name" value="TniQ"/>
</dbReference>
<evidence type="ECO:0000313" key="2">
    <source>
        <dbReference type="EMBL" id="MBN0047046.1"/>
    </source>
</evidence>
<evidence type="ECO:0000313" key="3">
    <source>
        <dbReference type="Proteomes" id="UP000788262"/>
    </source>
</evidence>
<feature type="domain" description="TniQ" evidence="1">
    <location>
        <begin position="9"/>
        <end position="139"/>
    </location>
</feature>
<reference evidence="2 3" key="1">
    <citation type="submission" date="2021-02" db="EMBL/GenBank/DDBJ databases">
        <title>Whole genome sequencing of Streptomyces actuosus VRA1.</title>
        <authorList>
            <person name="Sen G."/>
            <person name="Sen A."/>
        </authorList>
    </citation>
    <scope>NUCLEOTIDE SEQUENCE [LARGE SCALE GENOMIC DNA]</scope>
    <source>
        <strain evidence="2 3">VRA1</strain>
    </source>
</reference>
<dbReference type="Pfam" id="PF06527">
    <property type="entry name" value="TniQ"/>
    <property type="match status" value="1"/>
</dbReference>
<dbReference type="Proteomes" id="UP000788262">
    <property type="component" value="Unassembled WGS sequence"/>
</dbReference>
<accession>A0ABS2VVJ0</accession>
<organism evidence="2 3">
    <name type="scientific">Streptomyces actuosus</name>
    <dbReference type="NCBI Taxonomy" id="1885"/>
    <lineage>
        <taxon>Bacteria</taxon>
        <taxon>Bacillati</taxon>
        <taxon>Actinomycetota</taxon>
        <taxon>Actinomycetes</taxon>
        <taxon>Kitasatosporales</taxon>
        <taxon>Streptomycetaceae</taxon>
        <taxon>Streptomyces</taxon>
    </lineage>
</organism>
<keyword evidence="3" id="KW-1185">Reference proteome</keyword>
<name>A0ABS2VVJ0_STRAS</name>
<comment type="caution">
    <text evidence="2">The sequence shown here is derived from an EMBL/GenBank/DDBJ whole genome shotgun (WGS) entry which is preliminary data.</text>
</comment>
<protein>
    <submittedName>
        <fullName evidence="2">TniQ family protein</fullName>
    </submittedName>
</protein>